<dbReference type="EMBL" id="PQFF01000607">
    <property type="protein sequence ID" value="RHZ43929.1"/>
    <property type="molecule type" value="Genomic_DNA"/>
</dbReference>
<protein>
    <submittedName>
        <fullName evidence="3">Uncharacterized protein</fullName>
    </submittedName>
</protein>
<evidence type="ECO:0000256" key="2">
    <source>
        <dbReference type="SAM" id="MobiDB-lite"/>
    </source>
</evidence>
<evidence type="ECO:0000313" key="4">
    <source>
        <dbReference type="Proteomes" id="UP000266861"/>
    </source>
</evidence>
<dbReference type="Proteomes" id="UP000266861">
    <property type="component" value="Unassembled WGS sequence"/>
</dbReference>
<keyword evidence="1" id="KW-0175">Coiled coil</keyword>
<accession>A0A397G1I3</accession>
<name>A0A397G1I3_9GLOM</name>
<feature type="region of interest" description="Disordered" evidence="2">
    <location>
        <begin position="329"/>
        <end position="368"/>
    </location>
</feature>
<dbReference type="AlphaFoldDB" id="A0A397G1I3"/>
<feature type="compositionally biased region" description="Basic and acidic residues" evidence="2">
    <location>
        <begin position="211"/>
        <end position="231"/>
    </location>
</feature>
<evidence type="ECO:0000313" key="3">
    <source>
        <dbReference type="EMBL" id="RHZ43929.1"/>
    </source>
</evidence>
<gene>
    <name evidence="3" type="ORF">Glove_801g15</name>
</gene>
<feature type="region of interest" description="Disordered" evidence="2">
    <location>
        <begin position="117"/>
        <end position="181"/>
    </location>
</feature>
<evidence type="ECO:0000256" key="1">
    <source>
        <dbReference type="SAM" id="Coils"/>
    </source>
</evidence>
<keyword evidence="4" id="KW-1185">Reference proteome</keyword>
<sequence>MEASGGPLQQDRKHTLGDSDKLSNTGLNILLIGLRKYLGASIETAKKSKTYSIQIIEDRITLIEVSLYNMTSEVELLKQRVTTLEAENTKLKQIIKEIANLRIENTKLKQIIKQNRTVNDASQSSVSPALSVTPQKPIPSSINGHPDKDDSTNSVNLEQAKSDTPGKIVSPEQIENTFDNASDSDIYQPIITETKSLEDKKVDEFLDSKDKERVNLSQPDKNRIVEQDLKQELSASPTSRKNITSNQNLLDGENQHSQVTAQSIVCIFRKAIQSGREEILYWCCYIERYDKRVNEIISDGKVKIKTAKSLNIINHVLSAELARPKTVNKIHDRSNSEVSESTTTPIPSSSSSHNPNLVDEVSDEVNSLPETKVSVPDIRDSMPEIKVSVSSNTIHDHAYFRNKILLQYSDLYKTIISEKNDYYEIVEGSLCPVYKLDHEDGKSVKGAISDWLAQSWSRDKSWRLSPTG</sequence>
<feature type="coiled-coil region" evidence="1">
    <location>
        <begin position="67"/>
        <end position="111"/>
    </location>
</feature>
<dbReference type="OrthoDB" id="2439723at2759"/>
<feature type="compositionally biased region" description="Polar residues" evidence="2">
    <location>
        <begin position="233"/>
        <end position="246"/>
    </location>
</feature>
<proteinExistence type="predicted"/>
<reference evidence="3 4" key="1">
    <citation type="submission" date="2018-08" db="EMBL/GenBank/DDBJ databases">
        <title>Genome and evolution of the arbuscular mycorrhizal fungus Diversispora epigaea (formerly Glomus versiforme) and its bacterial endosymbionts.</title>
        <authorList>
            <person name="Sun X."/>
            <person name="Fei Z."/>
            <person name="Harrison M."/>
        </authorList>
    </citation>
    <scope>NUCLEOTIDE SEQUENCE [LARGE SCALE GENOMIC DNA]</scope>
    <source>
        <strain evidence="3 4">IT104</strain>
    </source>
</reference>
<feature type="compositionally biased region" description="Low complexity" evidence="2">
    <location>
        <begin position="336"/>
        <end position="352"/>
    </location>
</feature>
<comment type="caution">
    <text evidence="3">The sequence shown here is derived from an EMBL/GenBank/DDBJ whole genome shotgun (WGS) entry which is preliminary data.</text>
</comment>
<feature type="region of interest" description="Disordered" evidence="2">
    <location>
        <begin position="211"/>
        <end position="246"/>
    </location>
</feature>
<organism evidence="3 4">
    <name type="scientific">Diversispora epigaea</name>
    <dbReference type="NCBI Taxonomy" id="1348612"/>
    <lineage>
        <taxon>Eukaryota</taxon>
        <taxon>Fungi</taxon>
        <taxon>Fungi incertae sedis</taxon>
        <taxon>Mucoromycota</taxon>
        <taxon>Glomeromycotina</taxon>
        <taxon>Glomeromycetes</taxon>
        <taxon>Diversisporales</taxon>
        <taxon>Diversisporaceae</taxon>
        <taxon>Diversispora</taxon>
    </lineage>
</organism>
<feature type="compositionally biased region" description="Polar residues" evidence="2">
    <location>
        <begin position="117"/>
        <end position="143"/>
    </location>
</feature>